<keyword evidence="8" id="KW-0800">Toxin</keyword>
<dbReference type="Gene3D" id="3.40.50.1010">
    <property type="entry name" value="5'-nuclease"/>
    <property type="match status" value="1"/>
</dbReference>
<keyword evidence="4 8" id="KW-0479">Metal-binding</keyword>
<dbReference type="SUPFAM" id="SSF88723">
    <property type="entry name" value="PIN domain-like"/>
    <property type="match status" value="1"/>
</dbReference>
<evidence type="ECO:0000256" key="5">
    <source>
        <dbReference type="ARBA" id="ARBA00022801"/>
    </source>
</evidence>
<keyword evidence="5 8" id="KW-0378">Hydrolase</keyword>
<gene>
    <name evidence="8" type="primary">vapC</name>
    <name evidence="10" type="ordered locus">Cag_0681</name>
</gene>
<organism evidence="10">
    <name type="scientific">Chlorobium chlorochromatii (strain CaD3)</name>
    <dbReference type="NCBI Taxonomy" id="340177"/>
    <lineage>
        <taxon>Bacteria</taxon>
        <taxon>Pseudomonadati</taxon>
        <taxon>Chlorobiota</taxon>
        <taxon>Chlorobiia</taxon>
        <taxon>Chlorobiales</taxon>
        <taxon>Chlorobiaceae</taxon>
        <taxon>Chlorobium/Pelodictyon group</taxon>
        <taxon>Chlorobium</taxon>
    </lineage>
</organism>
<dbReference type="PANTHER" id="PTHR33653:SF1">
    <property type="entry name" value="RIBONUCLEASE VAPC2"/>
    <property type="match status" value="1"/>
</dbReference>
<dbReference type="AlphaFoldDB" id="Q3ASS2"/>
<protein>
    <recommendedName>
        <fullName evidence="8">Ribonuclease VapC</fullName>
        <shortName evidence="8">RNase VapC</shortName>
        <ecNumber evidence="8">3.1.-.-</ecNumber>
    </recommendedName>
    <alternativeName>
        <fullName evidence="8">Toxin VapC</fullName>
    </alternativeName>
</protein>
<feature type="domain" description="PIN" evidence="9">
    <location>
        <begin position="6"/>
        <end position="115"/>
    </location>
</feature>
<keyword evidence="3 8" id="KW-0540">Nuclease</keyword>
<reference evidence="10" key="1">
    <citation type="submission" date="2005-08" db="EMBL/GenBank/DDBJ databases">
        <title>Complete sequence of Chlorobium chlorochromatii CaD3.</title>
        <authorList>
            <person name="Copeland A."/>
            <person name="Lucas S."/>
            <person name="Lapidus A."/>
            <person name="Barry K."/>
            <person name="Detter J.C."/>
            <person name="Glavina T."/>
            <person name="Hammon N."/>
            <person name="Israni S."/>
            <person name="Pitluck S."/>
            <person name="Bryant D."/>
            <person name="Schmutz J."/>
            <person name="Larimer F."/>
            <person name="Land M."/>
            <person name="Kyrpides N."/>
            <person name="Ivanova N."/>
            <person name="Richardson P."/>
        </authorList>
    </citation>
    <scope>NUCLEOTIDE SEQUENCE [LARGE SCALE GENOMIC DNA]</scope>
    <source>
        <strain evidence="10">CaD3</strain>
    </source>
</reference>
<dbReference type="HAMAP" id="MF_00265">
    <property type="entry name" value="VapC_Nob1"/>
    <property type="match status" value="1"/>
</dbReference>
<dbReference type="KEGG" id="cch:Cag_0681"/>
<dbReference type="CDD" id="cd18738">
    <property type="entry name" value="PIN_VapC4-5_FitB-like"/>
    <property type="match status" value="1"/>
</dbReference>
<dbReference type="GO" id="GO:0000287">
    <property type="term" value="F:magnesium ion binding"/>
    <property type="evidence" value="ECO:0007669"/>
    <property type="project" value="UniProtKB-UniRule"/>
</dbReference>
<dbReference type="eggNOG" id="COG1487">
    <property type="taxonomic scope" value="Bacteria"/>
</dbReference>
<keyword evidence="2 8" id="KW-1277">Toxin-antitoxin system</keyword>
<dbReference type="STRING" id="340177.Cag_0681"/>
<dbReference type="InterPro" id="IPR022907">
    <property type="entry name" value="VapC_family"/>
</dbReference>
<evidence type="ECO:0000259" key="9">
    <source>
        <dbReference type="Pfam" id="PF01850"/>
    </source>
</evidence>
<evidence type="ECO:0000256" key="3">
    <source>
        <dbReference type="ARBA" id="ARBA00022722"/>
    </source>
</evidence>
<dbReference type="GO" id="GO:0090729">
    <property type="term" value="F:toxin activity"/>
    <property type="evidence" value="ECO:0007669"/>
    <property type="project" value="UniProtKB-KW"/>
</dbReference>
<proteinExistence type="inferred from homology"/>
<feature type="binding site" evidence="8">
    <location>
        <position position="9"/>
    </location>
    <ligand>
        <name>Mg(2+)</name>
        <dbReference type="ChEBI" id="CHEBI:18420"/>
    </ligand>
</feature>
<dbReference type="EC" id="3.1.-.-" evidence="8"/>
<dbReference type="Pfam" id="PF01850">
    <property type="entry name" value="PIN"/>
    <property type="match status" value="1"/>
</dbReference>
<evidence type="ECO:0000256" key="6">
    <source>
        <dbReference type="ARBA" id="ARBA00022842"/>
    </source>
</evidence>
<dbReference type="PANTHER" id="PTHR33653">
    <property type="entry name" value="RIBONUCLEASE VAPC2"/>
    <property type="match status" value="1"/>
</dbReference>
<dbReference type="HOGENOM" id="CLU_118482_0_0_10"/>
<comment type="similarity">
    <text evidence="7 8">Belongs to the PINc/VapC protein family.</text>
</comment>
<dbReference type="EMBL" id="CP000108">
    <property type="protein sequence ID" value="ABB27953.1"/>
    <property type="molecule type" value="Genomic_DNA"/>
</dbReference>
<evidence type="ECO:0000256" key="1">
    <source>
        <dbReference type="ARBA" id="ARBA00001946"/>
    </source>
</evidence>
<sequence>MSGLKYILDTNIIIGLLKANPTAIALAESVRLDLGECAISQITRMELLGCKGISEAEESSIHQFLACCVVLMIDETVECEAIRFRKHSSLKLPDAIIAATAQVHNLNLLSLDERLVSQYERAVKDNR</sequence>
<keyword evidence="6 8" id="KW-0460">Magnesium</keyword>
<accession>Q3ASS2</accession>
<evidence type="ECO:0000256" key="7">
    <source>
        <dbReference type="ARBA" id="ARBA00038093"/>
    </source>
</evidence>
<name>Q3ASS2_CHLCH</name>
<evidence type="ECO:0000256" key="8">
    <source>
        <dbReference type="HAMAP-Rule" id="MF_00265"/>
    </source>
</evidence>
<dbReference type="InterPro" id="IPR050556">
    <property type="entry name" value="Type_II_TA_system_RNase"/>
</dbReference>
<comment type="function">
    <text evidence="8">Toxic component of a toxin-antitoxin (TA) system. An RNase.</text>
</comment>
<dbReference type="InterPro" id="IPR002716">
    <property type="entry name" value="PIN_dom"/>
</dbReference>
<comment type="cofactor">
    <cofactor evidence="1 8">
        <name>Mg(2+)</name>
        <dbReference type="ChEBI" id="CHEBI:18420"/>
    </cofactor>
</comment>
<evidence type="ECO:0000256" key="4">
    <source>
        <dbReference type="ARBA" id="ARBA00022723"/>
    </source>
</evidence>
<feature type="binding site" evidence="8">
    <location>
        <position position="94"/>
    </location>
    <ligand>
        <name>Mg(2+)</name>
        <dbReference type="ChEBI" id="CHEBI:18420"/>
    </ligand>
</feature>
<dbReference type="GO" id="GO:0004540">
    <property type="term" value="F:RNA nuclease activity"/>
    <property type="evidence" value="ECO:0007669"/>
    <property type="project" value="InterPro"/>
</dbReference>
<dbReference type="OrthoDB" id="676982at2"/>
<dbReference type="GO" id="GO:0016787">
    <property type="term" value="F:hydrolase activity"/>
    <property type="evidence" value="ECO:0007669"/>
    <property type="project" value="UniProtKB-KW"/>
</dbReference>
<evidence type="ECO:0000313" key="10">
    <source>
        <dbReference type="EMBL" id="ABB27953.1"/>
    </source>
</evidence>
<evidence type="ECO:0000256" key="2">
    <source>
        <dbReference type="ARBA" id="ARBA00022649"/>
    </source>
</evidence>
<dbReference type="InterPro" id="IPR029060">
    <property type="entry name" value="PIN-like_dom_sf"/>
</dbReference>